<evidence type="ECO:0000256" key="4">
    <source>
        <dbReference type="RuleBase" id="RU004262"/>
    </source>
</evidence>
<dbReference type="GO" id="GO:0016298">
    <property type="term" value="F:lipase activity"/>
    <property type="evidence" value="ECO:0007669"/>
    <property type="project" value="InterPro"/>
</dbReference>
<feature type="signal peptide" evidence="5">
    <location>
        <begin position="1"/>
        <end position="24"/>
    </location>
</feature>
<name>A0A922I5Z3_DERFA</name>
<evidence type="ECO:0000313" key="7">
    <source>
        <dbReference type="EMBL" id="KAH9526027.1"/>
    </source>
</evidence>
<dbReference type="PANTHER" id="PTHR11610">
    <property type="entry name" value="LIPASE"/>
    <property type="match status" value="1"/>
</dbReference>
<organism evidence="7 8">
    <name type="scientific">Dermatophagoides farinae</name>
    <name type="common">American house dust mite</name>
    <dbReference type="NCBI Taxonomy" id="6954"/>
    <lineage>
        <taxon>Eukaryota</taxon>
        <taxon>Metazoa</taxon>
        <taxon>Ecdysozoa</taxon>
        <taxon>Arthropoda</taxon>
        <taxon>Chelicerata</taxon>
        <taxon>Arachnida</taxon>
        <taxon>Acari</taxon>
        <taxon>Acariformes</taxon>
        <taxon>Sarcoptiformes</taxon>
        <taxon>Astigmata</taxon>
        <taxon>Psoroptidia</taxon>
        <taxon>Analgoidea</taxon>
        <taxon>Pyroglyphidae</taxon>
        <taxon>Dermatophagoidinae</taxon>
        <taxon>Dermatophagoides</taxon>
    </lineage>
</organism>
<gene>
    <name evidence="7" type="ORF">DERF_000146</name>
</gene>
<evidence type="ECO:0000259" key="6">
    <source>
        <dbReference type="Pfam" id="PF00151"/>
    </source>
</evidence>
<dbReference type="InterPro" id="IPR000734">
    <property type="entry name" value="TAG_lipase"/>
</dbReference>
<dbReference type="PRINTS" id="PR00821">
    <property type="entry name" value="TAGLIPASE"/>
</dbReference>
<proteinExistence type="inferred from homology"/>
<comment type="subcellular location">
    <subcellularLocation>
        <location evidence="1">Secreted</location>
    </subcellularLocation>
</comment>
<dbReference type="SUPFAM" id="SSF49723">
    <property type="entry name" value="Lipase/lipooxygenase domain (PLAT/LH2 domain)"/>
    <property type="match status" value="1"/>
</dbReference>
<reference evidence="7" key="2">
    <citation type="journal article" date="2022" name="Res Sq">
        <title>Comparative Genomics Reveals Insights into the Divergent Evolution of Astigmatic Mites and Household Pest Adaptations.</title>
        <authorList>
            <person name="Xiong Q."/>
            <person name="Wan A.T.-Y."/>
            <person name="Liu X.-Y."/>
            <person name="Fung C.S.-H."/>
            <person name="Xiao X."/>
            <person name="Malainual N."/>
            <person name="Hou J."/>
            <person name="Wang L."/>
            <person name="Wang M."/>
            <person name="Yang K."/>
            <person name="Cui Y."/>
            <person name="Leung E."/>
            <person name="Nong W."/>
            <person name="Shin S.-K."/>
            <person name="Au S."/>
            <person name="Jeong K.Y."/>
            <person name="Chew F.T."/>
            <person name="Hui J."/>
            <person name="Leung T.F."/>
            <person name="Tungtrongchitr A."/>
            <person name="Zhong N."/>
            <person name="Liu Z."/>
            <person name="Tsui S."/>
        </authorList>
    </citation>
    <scope>NUCLEOTIDE SEQUENCE</scope>
    <source>
        <strain evidence="7">Derf</strain>
        <tissue evidence="7">Whole organism</tissue>
    </source>
</reference>
<keyword evidence="3" id="KW-0964">Secreted</keyword>
<evidence type="ECO:0000313" key="8">
    <source>
        <dbReference type="Proteomes" id="UP000790347"/>
    </source>
</evidence>
<dbReference type="PANTHER" id="PTHR11610:SF173">
    <property type="entry name" value="LIPASE DOMAIN-CONTAINING PROTEIN-RELATED"/>
    <property type="match status" value="1"/>
</dbReference>
<evidence type="ECO:0000256" key="5">
    <source>
        <dbReference type="SAM" id="SignalP"/>
    </source>
</evidence>
<comment type="caution">
    <text evidence="7">The sequence shown here is derived from an EMBL/GenBank/DDBJ whole genome shotgun (WGS) entry which is preliminary data.</text>
</comment>
<accession>A0A922I5Z3</accession>
<dbReference type="InterPro" id="IPR036392">
    <property type="entry name" value="PLAT/LH2_dom_sf"/>
</dbReference>
<evidence type="ECO:0000256" key="1">
    <source>
        <dbReference type="ARBA" id="ARBA00004613"/>
    </source>
</evidence>
<dbReference type="AlphaFoldDB" id="A0A922I5Z3"/>
<dbReference type="GO" id="GO:0016042">
    <property type="term" value="P:lipid catabolic process"/>
    <property type="evidence" value="ECO:0007669"/>
    <property type="project" value="TreeGrafter"/>
</dbReference>
<keyword evidence="8" id="KW-1185">Reference proteome</keyword>
<dbReference type="EMBL" id="ASGP02000001">
    <property type="protein sequence ID" value="KAH9526027.1"/>
    <property type="molecule type" value="Genomic_DNA"/>
</dbReference>
<keyword evidence="5" id="KW-0732">Signal</keyword>
<dbReference type="Proteomes" id="UP000790347">
    <property type="component" value="Unassembled WGS sequence"/>
</dbReference>
<dbReference type="Pfam" id="PF00151">
    <property type="entry name" value="Lipase"/>
    <property type="match status" value="1"/>
</dbReference>
<feature type="chain" id="PRO_5037472157" description="Lipase domain-containing protein" evidence="5">
    <location>
        <begin position="25"/>
        <end position="552"/>
    </location>
</feature>
<dbReference type="GO" id="GO:0005615">
    <property type="term" value="C:extracellular space"/>
    <property type="evidence" value="ECO:0007669"/>
    <property type="project" value="TreeGrafter"/>
</dbReference>
<reference evidence="7" key="1">
    <citation type="submission" date="2013-05" db="EMBL/GenBank/DDBJ databases">
        <authorList>
            <person name="Yim A.K.Y."/>
            <person name="Chan T.F."/>
            <person name="Ji K.M."/>
            <person name="Liu X.Y."/>
            <person name="Zhou J.W."/>
            <person name="Li R.Q."/>
            <person name="Yang K.Y."/>
            <person name="Li J."/>
            <person name="Li M."/>
            <person name="Law P.T.W."/>
            <person name="Wu Y.L."/>
            <person name="Cai Z.L."/>
            <person name="Qin H."/>
            <person name="Bao Y."/>
            <person name="Leung R.K.K."/>
            <person name="Ng P.K.S."/>
            <person name="Zou J."/>
            <person name="Zhong X.J."/>
            <person name="Ran P.X."/>
            <person name="Zhong N.S."/>
            <person name="Liu Z.G."/>
            <person name="Tsui S.K.W."/>
        </authorList>
    </citation>
    <scope>NUCLEOTIDE SEQUENCE</scope>
    <source>
        <strain evidence="7">Derf</strain>
        <tissue evidence="7">Whole organism</tissue>
    </source>
</reference>
<protein>
    <recommendedName>
        <fullName evidence="6">Lipase domain-containing protein</fullName>
    </recommendedName>
</protein>
<sequence>MYKSFICISSIIFIISITYIECNGQNKDEVCYGEFGCFKKAQLSMDIKAENVFGHYPDTPEKINAKFHVFSCHDRYNPTILPYNVTEKDFHNLNYDPKKRTIFIIHGYVDYYTQFKWMGDLKDLILQAKPCSLNVIAVDWRGGSMHIDYLQSSSNTRLVGAMIAKFIEKMNNVYKTDNDHYTIMGHSLGGQISGFTGKHLRNPKARLILGLDPAGPAFNDVNEDGRLVPDDAKLVVSIHTNGGKNALDGIGTLNPSGHYNFFPNGGETQPGCDFVSGIAAPLTKGAYEGFQMTVACSHLFVVYKLMKYDESKDDDFESMGYRCKNYEAFEAGQCGNCREGSDDCKPFGRWFDWWQTQKLSKEWREPIIYYIDTQKDQPLSYFFYQIKLRTGSSFPTFDGRLSMNITGSLRNDFSENILMDKKFEPNKEYTYLYKSRKSLGRIESADLTLTNKVLPKVVAVSMDKAITAIPEVNSEVTSADLPSLIKSQIVVEEIQFNYLNSYSESKRRSLSSVLRSRNGPVQVTNKDVTHFTKFKSSNNIEIKLIINETHVG</sequence>
<dbReference type="SUPFAM" id="SSF53474">
    <property type="entry name" value="alpha/beta-Hydrolases"/>
    <property type="match status" value="1"/>
</dbReference>
<dbReference type="InterPro" id="IPR029058">
    <property type="entry name" value="AB_hydrolase_fold"/>
</dbReference>
<evidence type="ECO:0000256" key="2">
    <source>
        <dbReference type="ARBA" id="ARBA00010701"/>
    </source>
</evidence>
<evidence type="ECO:0000256" key="3">
    <source>
        <dbReference type="ARBA" id="ARBA00022525"/>
    </source>
</evidence>
<comment type="similarity">
    <text evidence="2 4">Belongs to the AB hydrolase superfamily. Lipase family.</text>
</comment>
<feature type="domain" description="Lipase" evidence="6">
    <location>
        <begin position="29"/>
        <end position="362"/>
    </location>
</feature>
<dbReference type="InterPro" id="IPR013818">
    <property type="entry name" value="Lipase"/>
</dbReference>
<dbReference type="Gene3D" id="3.40.50.1820">
    <property type="entry name" value="alpha/beta hydrolase"/>
    <property type="match status" value="1"/>
</dbReference>